<name>A0A1I3DZW0_9LACT</name>
<evidence type="ECO:0000313" key="10">
    <source>
        <dbReference type="Proteomes" id="UP000198668"/>
    </source>
</evidence>
<keyword evidence="10" id="KW-1185">Reference proteome</keyword>
<sequence>MVAGIHRPTKAVIDCDAIRWNISQEKKRLPEDTLLYAVVKADGYGHGAVQTAKAARQAGANGFCVALLDEALELREAGITEPIFILGIVEAAYADLMAEQQLSVAVSSLEWLQEAEQVLREKTTVYPLIVHFAIDSGMGRIGLKTAEEIQQCEAYVRQSSHLYLEGVFTHFATADEKDDQLFQLQQSRFCQLIKSFVKKPEIVHTANSATALFHQSFSSNIVRFGIALYGLNPSGNQLSTPYSLKPALQLKSRLIFVKQMSEGETVGYGATYRAKEGEWIGTVPIGYADGWTRGLQGQTVLVEGERCEIVGRVCMDQCMIRLPQEKPVGTEVVLIGKSGTDEITMQEIAEKLHTIHYEVACLLSSRIPRTYEHVC</sequence>
<dbReference type="FunFam" id="3.20.20.10:FF:000002">
    <property type="entry name" value="Alanine racemase"/>
    <property type="match status" value="1"/>
</dbReference>
<dbReference type="EC" id="5.1.1.1" evidence="5"/>
<feature type="active site" description="Proton acceptor; specific for D-alanine" evidence="5">
    <location>
        <position position="40"/>
    </location>
</feature>
<dbReference type="OrthoDB" id="9813814at2"/>
<dbReference type="Proteomes" id="UP000198668">
    <property type="component" value="Unassembled WGS sequence"/>
</dbReference>
<dbReference type="GO" id="GO:0009252">
    <property type="term" value="P:peptidoglycan biosynthetic process"/>
    <property type="evidence" value="ECO:0007669"/>
    <property type="project" value="TreeGrafter"/>
</dbReference>
<feature type="binding site" evidence="5 7">
    <location>
        <position position="315"/>
    </location>
    <ligand>
        <name>substrate</name>
    </ligand>
</feature>
<comment type="pathway">
    <text evidence="5">Amino-acid biosynthesis; D-alanine biosynthesis; D-alanine from L-alanine: step 1/1.</text>
</comment>
<dbReference type="SUPFAM" id="SSF51419">
    <property type="entry name" value="PLP-binding barrel"/>
    <property type="match status" value="1"/>
</dbReference>
<dbReference type="GO" id="GO:0030632">
    <property type="term" value="P:D-alanine biosynthetic process"/>
    <property type="evidence" value="ECO:0007669"/>
    <property type="project" value="UniProtKB-UniRule"/>
</dbReference>
<dbReference type="InterPro" id="IPR011079">
    <property type="entry name" value="Ala_racemase_C"/>
</dbReference>
<evidence type="ECO:0000256" key="3">
    <source>
        <dbReference type="ARBA" id="ARBA00022898"/>
    </source>
</evidence>
<accession>A0A1I3DZW0</accession>
<evidence type="ECO:0000256" key="7">
    <source>
        <dbReference type="PIRSR" id="PIRSR600821-52"/>
    </source>
</evidence>
<evidence type="ECO:0000313" key="9">
    <source>
        <dbReference type="EMBL" id="SFH92257.1"/>
    </source>
</evidence>
<dbReference type="Pfam" id="PF00842">
    <property type="entry name" value="Ala_racemase_C"/>
    <property type="match status" value="1"/>
</dbReference>
<feature type="binding site" evidence="5 7">
    <location>
        <position position="140"/>
    </location>
    <ligand>
        <name>substrate</name>
    </ligand>
</feature>
<dbReference type="CDD" id="cd00430">
    <property type="entry name" value="PLPDE_III_AR"/>
    <property type="match status" value="1"/>
</dbReference>
<keyword evidence="4 5" id="KW-0413">Isomerase</keyword>
<comment type="function">
    <text evidence="5">Catalyzes the interconversion of L-alanine and D-alanine. May also act on other amino acids.</text>
</comment>
<dbReference type="UniPathway" id="UPA00042">
    <property type="reaction ID" value="UER00497"/>
</dbReference>
<dbReference type="InterPro" id="IPR001608">
    <property type="entry name" value="Ala_racemase_N"/>
</dbReference>
<dbReference type="SUPFAM" id="SSF50621">
    <property type="entry name" value="Alanine racemase C-terminal domain-like"/>
    <property type="match status" value="1"/>
</dbReference>
<dbReference type="GO" id="GO:0005829">
    <property type="term" value="C:cytosol"/>
    <property type="evidence" value="ECO:0007669"/>
    <property type="project" value="TreeGrafter"/>
</dbReference>
<reference evidence="9 10" key="1">
    <citation type="submission" date="2016-10" db="EMBL/GenBank/DDBJ databases">
        <authorList>
            <person name="de Groot N.N."/>
        </authorList>
    </citation>
    <scope>NUCLEOTIDE SEQUENCE [LARGE SCALE GENOMIC DNA]</scope>
    <source>
        <strain evidence="9 10">DSM 27630</strain>
    </source>
</reference>
<organism evidence="9 10">
    <name type="scientific">Pisciglobus halotolerans</name>
    <dbReference type="NCBI Taxonomy" id="745365"/>
    <lineage>
        <taxon>Bacteria</taxon>
        <taxon>Bacillati</taxon>
        <taxon>Bacillota</taxon>
        <taxon>Bacilli</taxon>
        <taxon>Lactobacillales</taxon>
        <taxon>Carnobacteriaceae</taxon>
    </lineage>
</organism>
<dbReference type="GO" id="GO:0008784">
    <property type="term" value="F:alanine racemase activity"/>
    <property type="evidence" value="ECO:0007669"/>
    <property type="project" value="UniProtKB-UniRule"/>
</dbReference>
<dbReference type="InterPro" id="IPR029066">
    <property type="entry name" value="PLP-binding_barrel"/>
</dbReference>
<comment type="catalytic activity">
    <reaction evidence="1 5">
        <text>L-alanine = D-alanine</text>
        <dbReference type="Rhea" id="RHEA:20249"/>
        <dbReference type="ChEBI" id="CHEBI:57416"/>
        <dbReference type="ChEBI" id="CHEBI:57972"/>
        <dbReference type="EC" id="5.1.1.1"/>
    </reaction>
</comment>
<dbReference type="PANTHER" id="PTHR30511:SF0">
    <property type="entry name" value="ALANINE RACEMASE, CATABOLIC-RELATED"/>
    <property type="match status" value="1"/>
</dbReference>
<proteinExistence type="inferred from homology"/>
<evidence type="ECO:0000256" key="1">
    <source>
        <dbReference type="ARBA" id="ARBA00000316"/>
    </source>
</evidence>
<dbReference type="AlphaFoldDB" id="A0A1I3DZW0"/>
<dbReference type="RefSeq" id="WP_092093792.1">
    <property type="nucleotide sequence ID" value="NZ_FOQE01000061.1"/>
</dbReference>
<feature type="domain" description="Alanine racemase C-terminal" evidence="8">
    <location>
        <begin position="247"/>
        <end position="372"/>
    </location>
</feature>
<protein>
    <recommendedName>
        <fullName evidence="5">Alanine racemase</fullName>
        <ecNumber evidence="5">5.1.1.1</ecNumber>
    </recommendedName>
</protein>
<evidence type="ECO:0000259" key="8">
    <source>
        <dbReference type="SMART" id="SM01005"/>
    </source>
</evidence>
<dbReference type="Pfam" id="PF01168">
    <property type="entry name" value="Ala_racemase_N"/>
    <property type="match status" value="1"/>
</dbReference>
<gene>
    <name evidence="9" type="ORF">SAMN04489868_1618</name>
</gene>
<dbReference type="NCBIfam" id="TIGR00492">
    <property type="entry name" value="alr"/>
    <property type="match status" value="1"/>
</dbReference>
<dbReference type="InterPro" id="IPR009006">
    <property type="entry name" value="Ala_racemase/Decarboxylase_C"/>
</dbReference>
<feature type="active site" description="Proton acceptor; specific for L-alanine" evidence="5">
    <location>
        <position position="268"/>
    </location>
</feature>
<dbReference type="PRINTS" id="PR00992">
    <property type="entry name" value="ALARACEMASE"/>
</dbReference>
<keyword evidence="3 5" id="KW-0663">Pyridoxal phosphate</keyword>
<evidence type="ECO:0000256" key="2">
    <source>
        <dbReference type="ARBA" id="ARBA00001933"/>
    </source>
</evidence>
<dbReference type="InterPro" id="IPR020622">
    <property type="entry name" value="Ala_racemase_pyridoxalP-BS"/>
</dbReference>
<dbReference type="FunFam" id="2.40.37.10:FF:000006">
    <property type="entry name" value="Alanine racemase"/>
    <property type="match status" value="1"/>
</dbReference>
<dbReference type="Gene3D" id="3.20.20.10">
    <property type="entry name" value="Alanine racemase"/>
    <property type="match status" value="1"/>
</dbReference>
<evidence type="ECO:0000256" key="6">
    <source>
        <dbReference type="PIRSR" id="PIRSR600821-50"/>
    </source>
</evidence>
<comment type="cofactor">
    <cofactor evidence="2 5 6">
        <name>pyridoxal 5'-phosphate</name>
        <dbReference type="ChEBI" id="CHEBI:597326"/>
    </cofactor>
</comment>
<dbReference type="InterPro" id="IPR000821">
    <property type="entry name" value="Ala_racemase"/>
</dbReference>
<evidence type="ECO:0000256" key="5">
    <source>
        <dbReference type="HAMAP-Rule" id="MF_01201"/>
    </source>
</evidence>
<evidence type="ECO:0000256" key="4">
    <source>
        <dbReference type="ARBA" id="ARBA00023235"/>
    </source>
</evidence>
<dbReference type="PANTHER" id="PTHR30511">
    <property type="entry name" value="ALANINE RACEMASE"/>
    <property type="match status" value="1"/>
</dbReference>
<feature type="modified residue" description="N6-(pyridoxal phosphate)lysine" evidence="5 6">
    <location>
        <position position="40"/>
    </location>
</feature>
<dbReference type="PROSITE" id="PS00395">
    <property type="entry name" value="ALANINE_RACEMASE"/>
    <property type="match status" value="1"/>
</dbReference>
<dbReference type="EMBL" id="FOQE01000061">
    <property type="protein sequence ID" value="SFH92257.1"/>
    <property type="molecule type" value="Genomic_DNA"/>
</dbReference>
<comment type="similarity">
    <text evidence="5">Belongs to the alanine racemase family.</text>
</comment>
<dbReference type="HAMAP" id="MF_01201">
    <property type="entry name" value="Ala_racemase"/>
    <property type="match status" value="1"/>
</dbReference>
<dbReference type="SMART" id="SM01005">
    <property type="entry name" value="Ala_racemase_C"/>
    <property type="match status" value="1"/>
</dbReference>
<dbReference type="GO" id="GO:0030170">
    <property type="term" value="F:pyridoxal phosphate binding"/>
    <property type="evidence" value="ECO:0007669"/>
    <property type="project" value="UniProtKB-UniRule"/>
</dbReference>
<dbReference type="Gene3D" id="2.40.37.10">
    <property type="entry name" value="Lyase, Ornithine Decarboxylase, Chain A, domain 1"/>
    <property type="match status" value="1"/>
</dbReference>